<sequence>MVETPYYAALRDSVEAAYAAAPDRVSPGLEVCDCPVCMTEEVRQKIIGSPCRDLKGWLIAEYSNSAHGVPSTLDDLAALLPRYLDLMADGEATDSLGIGVELSRFGGAVAVSEGAFPPAKLRAAYHQWAELMLLHGGWLRARALRGKGVGEDRLSAFYLFQAIAAGGVPAGVVTGALDSLFADPEVGKTAQVQFFSELGKAWDRKAFDLYALKQIDESGRAALVEWLQRWLSSWELEELITDPGILGPPFWAEQVQAAITNRDALTPKGIAEEG</sequence>
<evidence type="ECO:0000313" key="2">
    <source>
        <dbReference type="EMBL" id="QEW26491.1"/>
    </source>
</evidence>
<dbReference type="PATRIC" id="fig|540747.5.peg.5535"/>
<dbReference type="STRING" id="540747.SAMN04488031_1011052"/>
<dbReference type="AlphaFoldDB" id="A0A0T5P856"/>
<keyword evidence="3" id="KW-1185">Reference proteome</keyword>
<evidence type="ECO:0000313" key="1">
    <source>
        <dbReference type="EMBL" id="KRS17322.1"/>
    </source>
</evidence>
<reference evidence="2 4" key="2">
    <citation type="submission" date="2018-08" db="EMBL/GenBank/DDBJ databases">
        <title>Genetic Globetrotter - A new plasmid hitch-hiking vast phylogenetic and geographic distances.</title>
        <authorList>
            <person name="Vollmers J."/>
            <person name="Petersen J."/>
        </authorList>
    </citation>
    <scope>NUCLEOTIDE SEQUENCE [LARGE SCALE GENOMIC DNA]</scope>
    <source>
        <strain evidence="2 4">DSM 26383</strain>
    </source>
</reference>
<organism evidence="1 3">
    <name type="scientific">Roseovarius indicus</name>
    <dbReference type="NCBI Taxonomy" id="540747"/>
    <lineage>
        <taxon>Bacteria</taxon>
        <taxon>Pseudomonadati</taxon>
        <taxon>Pseudomonadota</taxon>
        <taxon>Alphaproteobacteria</taxon>
        <taxon>Rhodobacterales</taxon>
        <taxon>Roseobacteraceae</taxon>
        <taxon>Roseovarius</taxon>
    </lineage>
</organism>
<dbReference type="OrthoDB" id="7740365at2"/>
<protein>
    <submittedName>
        <fullName evidence="1">Uncharacterized protein</fullName>
    </submittedName>
</protein>
<dbReference type="EMBL" id="LAXI01000007">
    <property type="protein sequence ID" value="KRS17322.1"/>
    <property type="molecule type" value="Genomic_DNA"/>
</dbReference>
<dbReference type="RefSeq" id="WP_057816482.1">
    <property type="nucleotide sequence ID" value="NZ_CP031598.1"/>
</dbReference>
<dbReference type="Proteomes" id="UP000325785">
    <property type="component" value="Chromosome"/>
</dbReference>
<proteinExistence type="predicted"/>
<evidence type="ECO:0000313" key="3">
    <source>
        <dbReference type="Proteomes" id="UP000051401"/>
    </source>
</evidence>
<evidence type="ECO:0000313" key="4">
    <source>
        <dbReference type="Proteomes" id="UP000325785"/>
    </source>
</evidence>
<dbReference type="Proteomes" id="UP000051401">
    <property type="component" value="Unassembled WGS sequence"/>
</dbReference>
<reference evidence="1 3" key="1">
    <citation type="submission" date="2015-04" db="EMBL/GenBank/DDBJ databases">
        <title>The draft genome sequence of Roseovarius indicus B108T.</title>
        <authorList>
            <person name="Li G."/>
            <person name="Lai Q."/>
            <person name="Shao Z."/>
            <person name="Yan P."/>
        </authorList>
    </citation>
    <scope>NUCLEOTIDE SEQUENCE [LARGE SCALE GENOMIC DNA]</scope>
    <source>
        <strain evidence="1 3">B108</strain>
    </source>
</reference>
<dbReference type="EMBL" id="CP031598">
    <property type="protein sequence ID" value="QEW26491.1"/>
    <property type="molecule type" value="Genomic_DNA"/>
</dbReference>
<name>A0A0T5P856_9RHOB</name>
<accession>A0A0T5P856</accession>
<gene>
    <name evidence="2" type="ORF">RIdsm_02291</name>
    <name evidence="1" type="ORF">XM52_12510</name>
</gene>
<dbReference type="KEGG" id="rid:RIdsm_02291"/>